<proteinExistence type="predicted"/>
<name>A0A4Q1BHV2_TREME</name>
<comment type="caution">
    <text evidence="2">The sequence shown here is derived from an EMBL/GenBank/DDBJ whole genome shotgun (WGS) entry which is preliminary data.</text>
</comment>
<dbReference type="InParanoid" id="A0A4Q1BHV2"/>
<evidence type="ECO:0000313" key="3">
    <source>
        <dbReference type="Proteomes" id="UP000289152"/>
    </source>
</evidence>
<dbReference type="Pfam" id="PF00651">
    <property type="entry name" value="BTB"/>
    <property type="match status" value="1"/>
</dbReference>
<dbReference type="AlphaFoldDB" id="A0A4Q1BHV2"/>
<dbReference type="SMART" id="SM00225">
    <property type="entry name" value="BTB"/>
    <property type="match status" value="1"/>
</dbReference>
<reference evidence="2 3" key="1">
    <citation type="submission" date="2016-06" db="EMBL/GenBank/DDBJ databases">
        <title>Evolution of pathogenesis and genome organization in the Tremellales.</title>
        <authorList>
            <person name="Cuomo C."/>
            <person name="Litvintseva A."/>
            <person name="Heitman J."/>
            <person name="Chen Y."/>
            <person name="Sun S."/>
            <person name="Springer D."/>
            <person name="Dromer F."/>
            <person name="Young S."/>
            <person name="Zeng Q."/>
            <person name="Chapman S."/>
            <person name="Gujja S."/>
            <person name="Saif S."/>
            <person name="Birren B."/>
        </authorList>
    </citation>
    <scope>NUCLEOTIDE SEQUENCE [LARGE SCALE GENOMIC DNA]</scope>
    <source>
        <strain evidence="2 3">ATCC 28783</strain>
    </source>
</reference>
<dbReference type="EMBL" id="SDIL01000075">
    <property type="protein sequence ID" value="RXK37190.1"/>
    <property type="molecule type" value="Genomic_DNA"/>
</dbReference>
<feature type="domain" description="BTB" evidence="1">
    <location>
        <begin position="10"/>
        <end position="77"/>
    </location>
</feature>
<evidence type="ECO:0000313" key="2">
    <source>
        <dbReference type="EMBL" id="RXK37190.1"/>
    </source>
</evidence>
<dbReference type="VEuPathDB" id="FungiDB:TREMEDRAFT_63865"/>
<dbReference type="PROSITE" id="PS50097">
    <property type="entry name" value="BTB"/>
    <property type="match status" value="1"/>
</dbReference>
<dbReference type="Gene3D" id="3.30.710.10">
    <property type="entry name" value="Potassium Channel Kv1.1, Chain A"/>
    <property type="match status" value="1"/>
</dbReference>
<keyword evidence="3" id="KW-1185">Reference proteome</keyword>
<dbReference type="STRING" id="5217.A0A4Q1BHV2"/>
<dbReference type="VEuPathDB" id="FungiDB:TREMEDRAFT_63864"/>
<dbReference type="InterPro" id="IPR000210">
    <property type="entry name" value="BTB/POZ_dom"/>
</dbReference>
<protein>
    <recommendedName>
        <fullName evidence="1">BTB domain-containing protein</fullName>
    </recommendedName>
</protein>
<dbReference type="CDD" id="cd18186">
    <property type="entry name" value="BTB_POZ_ZBTB_KLHL-like"/>
    <property type="match status" value="1"/>
</dbReference>
<gene>
    <name evidence="2" type="ORF">M231_05559</name>
</gene>
<sequence>MNTKYADKTADILLKSNDEKLFRVHSYILKAHSTVFRDMISLPSTNDKKDPITLDMTSVQLEIFLDFMHETDPTLASKWADCMTLIEHLKQYGCESLVERVVVRLGTVADQAPWEVFALASQHDNLGLALTALRHFGMDHRTSALNMSNVSKAMASSVTSITLFRDMLDLSTPLDPNEPISLEITQEDLTDFLDIMYDHSPSLTSWSKCQTLLSNLDKYGSDKLIERVLVRSTPMASKHPWEIFAFASRHDNVALAREALRHFGNVTSLTHMEIGGITRAMGEQVDPIYLLGLAQAMGKWPKQNRAKVDWLNIAISFSLPT</sequence>
<evidence type="ECO:0000259" key="1">
    <source>
        <dbReference type="PROSITE" id="PS50097"/>
    </source>
</evidence>
<dbReference type="SUPFAM" id="SSF54695">
    <property type="entry name" value="POZ domain"/>
    <property type="match status" value="1"/>
</dbReference>
<accession>A0A4Q1BHV2</accession>
<dbReference type="OrthoDB" id="2596482at2759"/>
<dbReference type="Proteomes" id="UP000289152">
    <property type="component" value="Unassembled WGS sequence"/>
</dbReference>
<organism evidence="2 3">
    <name type="scientific">Tremella mesenterica</name>
    <name type="common">Jelly fungus</name>
    <dbReference type="NCBI Taxonomy" id="5217"/>
    <lineage>
        <taxon>Eukaryota</taxon>
        <taxon>Fungi</taxon>
        <taxon>Dikarya</taxon>
        <taxon>Basidiomycota</taxon>
        <taxon>Agaricomycotina</taxon>
        <taxon>Tremellomycetes</taxon>
        <taxon>Tremellales</taxon>
        <taxon>Tremellaceae</taxon>
        <taxon>Tremella</taxon>
    </lineage>
</organism>
<dbReference type="InterPro" id="IPR011333">
    <property type="entry name" value="SKP1/BTB/POZ_sf"/>
</dbReference>